<reference evidence="2 3" key="1">
    <citation type="submission" date="2021-03" db="EMBL/GenBank/DDBJ databases">
        <title>Sequencing the genomes of 1000 actinobacteria strains.</title>
        <authorList>
            <person name="Klenk H.-P."/>
        </authorList>
    </citation>
    <scope>NUCLEOTIDE SEQUENCE [LARGE SCALE GENOMIC DNA]</scope>
    <source>
        <strain evidence="2 3">DSM 46670</strain>
    </source>
</reference>
<accession>A0ABS4TQR0</accession>
<comment type="caution">
    <text evidence="2">The sequence shown here is derived from an EMBL/GenBank/DDBJ whole genome shotgun (WGS) entry which is preliminary data.</text>
</comment>
<keyword evidence="3" id="KW-1185">Reference proteome</keyword>
<evidence type="ECO:0000313" key="3">
    <source>
        <dbReference type="Proteomes" id="UP001519332"/>
    </source>
</evidence>
<keyword evidence="1" id="KW-0732">Signal</keyword>
<feature type="signal peptide" evidence="1">
    <location>
        <begin position="1"/>
        <end position="29"/>
    </location>
</feature>
<dbReference type="RefSeq" id="WP_209643773.1">
    <property type="nucleotide sequence ID" value="NZ_JAGINW010000001.1"/>
</dbReference>
<protein>
    <submittedName>
        <fullName evidence="2">Uncharacterized protein</fullName>
    </submittedName>
</protein>
<feature type="chain" id="PRO_5046307324" evidence="1">
    <location>
        <begin position="30"/>
        <end position="775"/>
    </location>
</feature>
<dbReference type="EMBL" id="JAGINW010000001">
    <property type="protein sequence ID" value="MBP2326740.1"/>
    <property type="molecule type" value="Genomic_DNA"/>
</dbReference>
<evidence type="ECO:0000313" key="2">
    <source>
        <dbReference type="EMBL" id="MBP2326740.1"/>
    </source>
</evidence>
<evidence type="ECO:0000256" key="1">
    <source>
        <dbReference type="SAM" id="SignalP"/>
    </source>
</evidence>
<organism evidence="2 3">
    <name type="scientific">Kibdelosporangium banguiense</name>
    <dbReference type="NCBI Taxonomy" id="1365924"/>
    <lineage>
        <taxon>Bacteria</taxon>
        <taxon>Bacillati</taxon>
        <taxon>Actinomycetota</taxon>
        <taxon>Actinomycetes</taxon>
        <taxon>Pseudonocardiales</taxon>
        <taxon>Pseudonocardiaceae</taxon>
        <taxon>Kibdelosporangium</taxon>
    </lineage>
</organism>
<name>A0ABS4TQR0_9PSEU</name>
<sequence>MRRPARHSRSSIFLSALLILAASTVVQPAATGAVAAYDPVPAMPHNACNNTSLPRSYGTNFPTPRDPYAFGWYNQSAIGWQGNWYPAFSYLSGSYFARGVPTTYAQGGTTYCGAMYSFGAFTYGLSAGQSPSAQSIQWTMDSGYLPALRTSFTRNNVAISITNFANRAVIGGNAYVLAYTRVSVTNNGTGSVTVPPAGSGPNLVRLTPAGDAVAPGQTRNHDFVAAIDRFGTNAAYPSTATLTSSAPNYDTAYGQMAAFWNGRINATAQPSLPNVTLPNTGLANPGTALRNAYRAGTAYHLMVQVGKAPFSGPNNYAWLLNHDVPGELVARFTTGDFSDAQNLLLTGRASERPGFPSVGANWYWDGVWKTPWAWAVYLMKTDDTAFVNEFFNDNQTQFGPSLRTMMRTHLVSQLDTDGTLKSNFDNDSTGKWILSNYSALIGLASYKYIATRIGQTAEAQWAQQAYTSLHNSLNTVIARNQQANGFNFLPCEVQRANTANRCNTFNDANWAQAGWSGQNQWDTMLMGGNPLSGVVGDPAQLDRMYAWGFGRLSGRVPYPSMGAFPGYSTGYNTAYSEGGLYANQYRDLPITSYAWQVQNTTGGPNAWWEANGSGPSSGNIWAGNHAGPQFGAIPYAWPIAHQQLALIRAIAAEGLSASGSGPYTYTKPLYLGRGIPNTWIAPGQTVAVSNVTSSYNAGSGARSTYGVSFSTSRPGTGRVITVDLTGTLPNGPIYVQLPVFAGSTVTAVSGGTYNSANRTVTVTSGARQITITLNN</sequence>
<gene>
    <name evidence="2" type="ORF">JOF56_007125</name>
</gene>
<dbReference type="Proteomes" id="UP001519332">
    <property type="component" value="Unassembled WGS sequence"/>
</dbReference>
<proteinExistence type="predicted"/>